<dbReference type="InterPro" id="IPR000620">
    <property type="entry name" value="EamA_dom"/>
</dbReference>
<dbReference type="Pfam" id="PF00892">
    <property type="entry name" value="EamA"/>
    <property type="match status" value="1"/>
</dbReference>
<dbReference type="OrthoDB" id="513492at2"/>
<dbReference type="SUPFAM" id="SSF103481">
    <property type="entry name" value="Multidrug resistance efflux transporter EmrE"/>
    <property type="match status" value="1"/>
</dbReference>
<gene>
    <name evidence="14" type="ordered locus">Slip_0546</name>
</gene>
<evidence type="ECO:0000259" key="13">
    <source>
        <dbReference type="Pfam" id="PF00892"/>
    </source>
</evidence>
<dbReference type="GO" id="GO:0022857">
    <property type="term" value="F:transmembrane transporter activity"/>
    <property type="evidence" value="ECO:0007669"/>
    <property type="project" value="InterPro"/>
</dbReference>
<keyword evidence="9 12" id="KW-1133">Transmembrane helix</keyword>
<evidence type="ECO:0000256" key="7">
    <source>
        <dbReference type="ARBA" id="ARBA00022692"/>
    </source>
</evidence>
<evidence type="ECO:0000256" key="11">
    <source>
        <dbReference type="ARBA" id="ARBA00023136"/>
    </source>
</evidence>
<sequence>MSTRVVGLVILNALFLVAGQVCWKQAVVGGEVAWWKLLFSPLVWAGFGCFGLATAMWFYVLARVPLSQALPLQGITYFLGVLAGVLFFKETVSVSRWVGAVLIFVGVFLVARS</sequence>
<keyword evidence="5" id="KW-0997">Cell inner membrane</keyword>
<keyword evidence="8" id="KW-0448">Lipopolysaccharide biosynthesis</keyword>
<dbReference type="KEGG" id="slp:Slip_0546"/>
<evidence type="ECO:0000256" key="1">
    <source>
        <dbReference type="ARBA" id="ARBA00004651"/>
    </source>
</evidence>
<evidence type="ECO:0000256" key="3">
    <source>
        <dbReference type="ARBA" id="ARBA00022475"/>
    </source>
</evidence>
<dbReference type="InterPro" id="IPR000390">
    <property type="entry name" value="Small_drug/metabolite_transptr"/>
</dbReference>
<evidence type="ECO:0000313" key="15">
    <source>
        <dbReference type="Proteomes" id="UP000000378"/>
    </source>
</evidence>
<dbReference type="GO" id="GO:0005886">
    <property type="term" value="C:plasma membrane"/>
    <property type="evidence" value="ECO:0007669"/>
    <property type="project" value="UniProtKB-SubCell"/>
</dbReference>
<evidence type="ECO:0000256" key="4">
    <source>
        <dbReference type="ARBA" id="ARBA00022516"/>
    </source>
</evidence>
<dbReference type="EMBL" id="CP002048">
    <property type="protein sequence ID" value="ADI01330.1"/>
    <property type="molecule type" value="Genomic_DNA"/>
</dbReference>
<accession>D7CKU5</accession>
<dbReference type="Gene3D" id="1.10.3730.20">
    <property type="match status" value="1"/>
</dbReference>
<keyword evidence="4" id="KW-0444">Lipid biosynthesis</keyword>
<dbReference type="AlphaFoldDB" id="D7CKU5"/>
<dbReference type="eggNOG" id="COG2076">
    <property type="taxonomic scope" value="Bacteria"/>
</dbReference>
<dbReference type="GO" id="GO:0009103">
    <property type="term" value="P:lipopolysaccharide biosynthetic process"/>
    <property type="evidence" value="ECO:0007669"/>
    <property type="project" value="UniProtKB-KW"/>
</dbReference>
<keyword evidence="3" id="KW-1003">Cell membrane</keyword>
<evidence type="ECO:0000313" key="14">
    <source>
        <dbReference type="EMBL" id="ADI01330.1"/>
    </source>
</evidence>
<dbReference type="RefSeq" id="WP_013174732.1">
    <property type="nucleotide sequence ID" value="NC_014220.1"/>
</dbReference>
<reference evidence="15" key="1">
    <citation type="journal article" date="2010" name="Stand. Genomic Sci.">
        <title>Complete genome sequence of Syntrophothermus lipocalidus type strain (TGB-C1T).</title>
        <authorList>
            <consortium name="US DOE Joint Genome Institute (JGI-PGF)"/>
            <person name="Djao O."/>
            <person name="Zhang X."/>
            <person name="Lucas S."/>
            <person name="Lapidus A."/>
            <person name="Glavina Del Rio T."/>
            <person name="Nolan M."/>
            <person name="Tice H."/>
            <person name="Cheng J."/>
            <person name="Han C."/>
            <person name="Tapia R."/>
            <person name="Goodwin L."/>
            <person name="Pitluck S."/>
            <person name="Liolios K."/>
            <person name="Ivanova N."/>
            <person name="Mavromatis K."/>
            <person name="Mikhailova N."/>
            <person name="Ovchinnikova G."/>
            <person name="Pati A."/>
            <person name="Brambilla E."/>
            <person name="Chen A."/>
            <person name="Palaniappan K."/>
            <person name="Land M."/>
            <person name="Hauser L."/>
            <person name="Chang Y."/>
            <person name="Jeffries C."/>
            <person name="Rohde M."/>
            <person name="Sikorski J."/>
            <person name="Spring S."/>
            <person name="Goker M."/>
            <person name="Detter J."/>
            <person name="Woyke T."/>
            <person name="Bristow J."/>
            <person name="Eisen J."/>
            <person name="Markowitz V."/>
            <person name="Hugenholtz P."/>
            <person name="Kyrpides N."/>
            <person name="Klenk H."/>
        </authorList>
    </citation>
    <scope>NUCLEOTIDE SEQUENCE [LARGE SCALE GENOMIC DNA]</scope>
    <source>
        <strain evidence="15">DSM 12680 / TGB-C1</strain>
    </source>
</reference>
<evidence type="ECO:0000256" key="8">
    <source>
        <dbReference type="ARBA" id="ARBA00022985"/>
    </source>
</evidence>
<evidence type="ECO:0000256" key="6">
    <source>
        <dbReference type="ARBA" id="ARBA00022556"/>
    </source>
</evidence>
<evidence type="ECO:0000256" key="2">
    <source>
        <dbReference type="ARBA" id="ARBA00007362"/>
    </source>
</evidence>
<comment type="subcellular location">
    <subcellularLocation>
        <location evidence="1">Cell membrane</location>
        <topology evidence="1">Multi-pass membrane protein</topology>
    </subcellularLocation>
</comment>
<feature type="transmembrane region" description="Helical" evidence="12">
    <location>
        <begin position="43"/>
        <end position="62"/>
    </location>
</feature>
<keyword evidence="11 12" id="KW-0472">Membrane</keyword>
<feature type="transmembrane region" description="Helical" evidence="12">
    <location>
        <begin position="94"/>
        <end position="111"/>
    </location>
</feature>
<keyword evidence="10" id="KW-0443">Lipid metabolism</keyword>
<evidence type="ECO:0000256" key="10">
    <source>
        <dbReference type="ARBA" id="ARBA00023098"/>
    </source>
</evidence>
<dbReference type="HOGENOM" id="CLU_131462_0_0_9"/>
<organism evidence="14 15">
    <name type="scientific">Syntrophothermus lipocalidus (strain DSM 12680 / TGB-C1)</name>
    <dbReference type="NCBI Taxonomy" id="643648"/>
    <lineage>
        <taxon>Bacteria</taxon>
        <taxon>Bacillati</taxon>
        <taxon>Bacillota</taxon>
        <taxon>Clostridia</taxon>
        <taxon>Eubacteriales</taxon>
        <taxon>Syntrophomonadaceae</taxon>
        <taxon>Syntrophothermus</taxon>
    </lineage>
</organism>
<dbReference type="PANTHER" id="PTHR30561:SF9">
    <property type="entry name" value="4-AMINO-4-DEOXY-L-ARABINOSE-PHOSPHOUNDECAPRENOL FLIPPASE SUBUNIT ARNF-RELATED"/>
    <property type="match status" value="1"/>
</dbReference>
<comment type="similarity">
    <text evidence="2">Belongs to the EamA transporter family.</text>
</comment>
<keyword evidence="7 12" id="KW-0812">Transmembrane</keyword>
<name>D7CKU5_SYNLT</name>
<feature type="transmembrane region" description="Helical" evidence="12">
    <location>
        <begin position="69"/>
        <end position="88"/>
    </location>
</feature>
<evidence type="ECO:0000256" key="12">
    <source>
        <dbReference type="SAM" id="Phobius"/>
    </source>
</evidence>
<keyword evidence="15" id="KW-1185">Reference proteome</keyword>
<protein>
    <recommendedName>
        <fullName evidence="13">EamA domain-containing protein</fullName>
    </recommendedName>
</protein>
<keyword evidence="6" id="KW-0441">Lipid A biosynthesis</keyword>
<feature type="domain" description="EamA" evidence="13">
    <location>
        <begin position="30"/>
        <end position="111"/>
    </location>
</feature>
<evidence type="ECO:0000256" key="9">
    <source>
        <dbReference type="ARBA" id="ARBA00022989"/>
    </source>
</evidence>
<dbReference type="PANTHER" id="PTHR30561">
    <property type="entry name" value="SMR FAMILY PROTON-DEPENDENT DRUG EFFLUX TRANSPORTER SUGE"/>
    <property type="match status" value="1"/>
</dbReference>
<dbReference type="Proteomes" id="UP000000378">
    <property type="component" value="Chromosome"/>
</dbReference>
<reference evidence="14 15" key="2">
    <citation type="journal article" date="2010" name="Stand. Genomic Sci.">
        <title>Complete genome sequence of Syntrophothermus lipocalidus type strain (TGB-C1).</title>
        <authorList>
            <person name="Djao O.D."/>
            <person name="Zhang X."/>
            <person name="Lucas S."/>
            <person name="Lapidus A."/>
            <person name="Del Rio T.G."/>
            <person name="Nolan M."/>
            <person name="Tice H."/>
            <person name="Cheng J.F."/>
            <person name="Han C."/>
            <person name="Tapia R."/>
            <person name="Goodwin L."/>
            <person name="Pitluck S."/>
            <person name="Liolios K."/>
            <person name="Ivanova N."/>
            <person name="Mavromatis K."/>
            <person name="Mikhailova N."/>
            <person name="Ovchinnikova G."/>
            <person name="Pati A."/>
            <person name="Brambilla E."/>
            <person name="Chen A."/>
            <person name="Palaniappan K."/>
            <person name="Land M."/>
            <person name="Hauser L."/>
            <person name="Chang Y.J."/>
            <person name="Jeffries C.D."/>
            <person name="Rohde M."/>
            <person name="Sikorski J."/>
            <person name="Spring S."/>
            <person name="Goker M."/>
            <person name="Detter J.C."/>
            <person name="Woyke T."/>
            <person name="Bristow J."/>
            <person name="Eisen J.A."/>
            <person name="Markowitz V."/>
            <person name="Hugenholtz P."/>
            <person name="Kyrpides N.C."/>
            <person name="Klenk H.P."/>
        </authorList>
    </citation>
    <scope>NUCLEOTIDE SEQUENCE [LARGE SCALE GENOMIC DNA]</scope>
    <source>
        <strain evidence="15">DSM 12680 / TGB-C1</strain>
    </source>
</reference>
<dbReference type="STRING" id="643648.Slip_0546"/>
<evidence type="ECO:0000256" key="5">
    <source>
        <dbReference type="ARBA" id="ARBA00022519"/>
    </source>
</evidence>
<dbReference type="InterPro" id="IPR037185">
    <property type="entry name" value="EmrE-like"/>
</dbReference>
<proteinExistence type="inferred from homology"/>